<gene>
    <name evidence="8" type="ORF">GCM10022250_37080</name>
</gene>
<name>A0ABP7YMK3_9FLAO</name>
<keyword evidence="5" id="KW-0812">Transmembrane</keyword>
<dbReference type="Proteomes" id="UP001501333">
    <property type="component" value="Unassembled WGS sequence"/>
</dbReference>
<evidence type="ECO:0000256" key="6">
    <source>
        <dbReference type="ARBA" id="ARBA00023136"/>
    </source>
</evidence>
<dbReference type="PANTHER" id="PTHR30026:SF20">
    <property type="entry name" value="OUTER MEMBRANE PROTEIN TOLC"/>
    <property type="match status" value="1"/>
</dbReference>
<evidence type="ECO:0000256" key="2">
    <source>
        <dbReference type="ARBA" id="ARBA00007613"/>
    </source>
</evidence>
<evidence type="ECO:0000313" key="8">
    <source>
        <dbReference type="EMBL" id="GAA4138437.1"/>
    </source>
</evidence>
<dbReference type="PANTHER" id="PTHR30026">
    <property type="entry name" value="OUTER MEMBRANE PROTEIN TOLC"/>
    <property type="match status" value="1"/>
</dbReference>
<sequence>MQGQNFNEEELTFIEYLGYVKKYHPLVKQANLEVSNAQAKLMAARGGFDPKIEVDYNKKEFKGTEYYSLLNSSFKIPTWYGIEVKAGFDDTDGQYYNPQNRTPEAGLASLGITVALGQGMFINQRMADVREGKLNLKLSDAQRKLRAIEVLYQASEAYFEWRKSYNEAELYKNYLGFASTRFTGVKKLIESGDSPAIDSVEAKITVRNRELNVENGNLKLAKAKLKLANFLWIENVPVELGEMVKPEQNLGQTIEETLRTDAMMVDVESLDSHPKIQSMETKLSILEVNRQLKANSLLPKVNVGYNYISDPNYWNTFNADDYKFNIDFSFPIFLRKERGNLKLAKLKIQDMQFDIGQQRVELKNKIKAQQTEIASLRRQKIVIDNLVNDYMTMLNSEEKLFSFGESSIFLINSRENNLVSAKLSQISLENQFYLSNAELYKILANPD</sequence>
<proteinExistence type="inferred from homology"/>
<evidence type="ECO:0000313" key="9">
    <source>
        <dbReference type="Proteomes" id="UP001501333"/>
    </source>
</evidence>
<comment type="similarity">
    <text evidence="2">Belongs to the outer membrane factor (OMF) (TC 1.B.17) family.</text>
</comment>
<comment type="subcellular location">
    <subcellularLocation>
        <location evidence="1">Cell outer membrane</location>
    </subcellularLocation>
</comment>
<keyword evidence="9" id="KW-1185">Reference proteome</keyword>
<dbReference type="Gene3D" id="1.20.1600.10">
    <property type="entry name" value="Outer membrane efflux proteins (OEP)"/>
    <property type="match status" value="1"/>
</dbReference>
<evidence type="ECO:0000256" key="4">
    <source>
        <dbReference type="ARBA" id="ARBA00022452"/>
    </source>
</evidence>
<keyword evidence="4" id="KW-1134">Transmembrane beta strand</keyword>
<keyword evidence="7" id="KW-0998">Cell outer membrane</keyword>
<keyword evidence="3" id="KW-0813">Transport</keyword>
<evidence type="ECO:0000256" key="1">
    <source>
        <dbReference type="ARBA" id="ARBA00004442"/>
    </source>
</evidence>
<accession>A0ABP7YMK3</accession>
<reference evidence="9" key="1">
    <citation type="journal article" date="2019" name="Int. J. Syst. Evol. Microbiol.">
        <title>The Global Catalogue of Microorganisms (GCM) 10K type strain sequencing project: providing services to taxonomists for standard genome sequencing and annotation.</title>
        <authorList>
            <consortium name="The Broad Institute Genomics Platform"/>
            <consortium name="The Broad Institute Genome Sequencing Center for Infectious Disease"/>
            <person name="Wu L."/>
            <person name="Ma J."/>
        </authorList>
    </citation>
    <scope>NUCLEOTIDE SEQUENCE [LARGE SCALE GENOMIC DNA]</scope>
    <source>
        <strain evidence="9">JCM 17386</strain>
    </source>
</reference>
<dbReference type="InterPro" id="IPR003423">
    <property type="entry name" value="OMP_efflux"/>
</dbReference>
<protein>
    <submittedName>
        <fullName evidence="8">TolC family protein</fullName>
    </submittedName>
</protein>
<organism evidence="8 9">
    <name type="scientific">Flavobacterium chungbukense</name>
    <dbReference type="NCBI Taxonomy" id="877464"/>
    <lineage>
        <taxon>Bacteria</taxon>
        <taxon>Pseudomonadati</taxon>
        <taxon>Bacteroidota</taxon>
        <taxon>Flavobacteriia</taxon>
        <taxon>Flavobacteriales</taxon>
        <taxon>Flavobacteriaceae</taxon>
        <taxon>Flavobacterium</taxon>
    </lineage>
</organism>
<comment type="caution">
    <text evidence="8">The sequence shown here is derived from an EMBL/GenBank/DDBJ whole genome shotgun (WGS) entry which is preliminary data.</text>
</comment>
<keyword evidence="6" id="KW-0472">Membrane</keyword>
<evidence type="ECO:0000256" key="7">
    <source>
        <dbReference type="ARBA" id="ARBA00023237"/>
    </source>
</evidence>
<dbReference type="SUPFAM" id="SSF56954">
    <property type="entry name" value="Outer membrane efflux proteins (OEP)"/>
    <property type="match status" value="1"/>
</dbReference>
<evidence type="ECO:0000256" key="3">
    <source>
        <dbReference type="ARBA" id="ARBA00022448"/>
    </source>
</evidence>
<dbReference type="EMBL" id="BAABAO010000013">
    <property type="protein sequence ID" value="GAA4138437.1"/>
    <property type="molecule type" value="Genomic_DNA"/>
</dbReference>
<dbReference type="InterPro" id="IPR051906">
    <property type="entry name" value="TolC-like"/>
</dbReference>
<evidence type="ECO:0000256" key="5">
    <source>
        <dbReference type="ARBA" id="ARBA00022692"/>
    </source>
</evidence>
<dbReference type="Pfam" id="PF02321">
    <property type="entry name" value="OEP"/>
    <property type="match status" value="1"/>
</dbReference>